<evidence type="ECO:0000256" key="10">
    <source>
        <dbReference type="ARBA" id="ARBA00023015"/>
    </source>
</evidence>
<dbReference type="InterPro" id="IPR038765">
    <property type="entry name" value="Papain-like_cys_pep_sf"/>
</dbReference>
<dbReference type="SUPFAM" id="SSF54001">
    <property type="entry name" value="Cysteine proteinases"/>
    <property type="match status" value="1"/>
</dbReference>
<dbReference type="PROSITE" id="PS50235">
    <property type="entry name" value="USP_3"/>
    <property type="match status" value="1"/>
</dbReference>
<dbReference type="Proteomes" id="UP001154078">
    <property type="component" value="Chromosome 9"/>
</dbReference>
<dbReference type="GO" id="GO:0004843">
    <property type="term" value="F:cysteine-type deubiquitinase activity"/>
    <property type="evidence" value="ECO:0007669"/>
    <property type="project" value="UniProtKB-UniRule"/>
</dbReference>
<dbReference type="EC" id="3.4.19.12" evidence="15"/>
<evidence type="ECO:0000256" key="11">
    <source>
        <dbReference type="ARBA" id="ARBA00023163"/>
    </source>
</evidence>
<dbReference type="AlphaFoldDB" id="A0A9P0BLE6"/>
<feature type="domain" description="UBP-type" evidence="17">
    <location>
        <begin position="4"/>
        <end position="120"/>
    </location>
</feature>
<keyword evidence="7 15" id="KW-0378">Hydrolase</keyword>
<evidence type="ECO:0000256" key="6">
    <source>
        <dbReference type="ARBA" id="ARBA00022786"/>
    </source>
</evidence>
<dbReference type="Pfam" id="PF02148">
    <property type="entry name" value="zf-UBP"/>
    <property type="match status" value="1"/>
</dbReference>
<proteinExistence type="inferred from homology"/>
<evidence type="ECO:0000256" key="8">
    <source>
        <dbReference type="ARBA" id="ARBA00022807"/>
    </source>
</evidence>
<evidence type="ECO:0000256" key="5">
    <source>
        <dbReference type="ARBA" id="ARBA00022771"/>
    </source>
</evidence>
<comment type="catalytic activity">
    <reaction evidence="1 15">
        <text>Thiol-dependent hydrolysis of ester, thioester, amide, peptide and isopeptide bonds formed by the C-terminal Gly of ubiquitin (a 76-residue protein attached to proteins as an intracellular targeting signal).</text>
        <dbReference type="EC" id="3.4.19.12"/>
    </reaction>
</comment>
<comment type="subcellular location">
    <subcellularLocation>
        <location evidence="2">Nucleus</location>
    </subcellularLocation>
</comment>
<keyword evidence="6 15" id="KW-0833">Ubl conjugation pathway</keyword>
<dbReference type="OrthoDB" id="47475at2759"/>
<dbReference type="Pfam" id="PF00443">
    <property type="entry name" value="UCH"/>
    <property type="match status" value="1"/>
</dbReference>
<dbReference type="InterPro" id="IPR028889">
    <property type="entry name" value="USP"/>
</dbReference>
<dbReference type="PROSITE" id="PS00972">
    <property type="entry name" value="USP_1"/>
    <property type="match status" value="1"/>
</dbReference>
<dbReference type="GO" id="GO:0005634">
    <property type="term" value="C:nucleus"/>
    <property type="evidence" value="ECO:0007669"/>
    <property type="project" value="UniProtKB-SubCell"/>
</dbReference>
<evidence type="ECO:0000256" key="3">
    <source>
        <dbReference type="ARBA" id="ARBA00022670"/>
    </source>
</evidence>
<keyword evidence="8 15" id="KW-0788">Thiol protease</keyword>
<gene>
    <name evidence="18" type="ORF">MELIAE_LOCUS12811</name>
</gene>
<dbReference type="SUPFAM" id="SSF57850">
    <property type="entry name" value="RING/U-box"/>
    <property type="match status" value="1"/>
</dbReference>
<evidence type="ECO:0000256" key="15">
    <source>
        <dbReference type="RuleBase" id="RU366025"/>
    </source>
</evidence>
<evidence type="ECO:0000256" key="1">
    <source>
        <dbReference type="ARBA" id="ARBA00000707"/>
    </source>
</evidence>
<keyword evidence="9" id="KW-0862">Zinc</keyword>
<dbReference type="EMBL" id="OV121140">
    <property type="protein sequence ID" value="CAH0564207.1"/>
    <property type="molecule type" value="Genomic_DNA"/>
</dbReference>
<dbReference type="PANTHER" id="PTHR21646:SF33">
    <property type="entry name" value="UBIQUITIN CARBOXYL-TERMINAL HYDROLASE 22"/>
    <property type="match status" value="1"/>
</dbReference>
<keyword evidence="12" id="KW-0539">Nucleus</keyword>
<keyword evidence="3 15" id="KW-0645">Protease</keyword>
<dbReference type="InterPro" id="IPR013083">
    <property type="entry name" value="Znf_RING/FYVE/PHD"/>
</dbReference>
<dbReference type="GO" id="GO:0006508">
    <property type="term" value="P:proteolysis"/>
    <property type="evidence" value="ECO:0007669"/>
    <property type="project" value="UniProtKB-KW"/>
</dbReference>
<keyword evidence="10" id="KW-0805">Transcription regulation</keyword>
<evidence type="ECO:0000313" key="19">
    <source>
        <dbReference type="Proteomes" id="UP001154078"/>
    </source>
</evidence>
<evidence type="ECO:0000256" key="13">
    <source>
        <dbReference type="ARBA" id="ARBA00038490"/>
    </source>
</evidence>
<evidence type="ECO:0000259" key="17">
    <source>
        <dbReference type="PROSITE" id="PS50271"/>
    </source>
</evidence>
<dbReference type="Gene3D" id="3.90.70.10">
    <property type="entry name" value="Cysteine proteinases"/>
    <property type="match status" value="1"/>
</dbReference>
<dbReference type="InterPro" id="IPR001394">
    <property type="entry name" value="Peptidase_C19_UCH"/>
</dbReference>
<evidence type="ECO:0000256" key="12">
    <source>
        <dbReference type="ARBA" id="ARBA00023242"/>
    </source>
</evidence>
<feature type="domain" description="USP" evidence="16">
    <location>
        <begin position="158"/>
        <end position="479"/>
    </location>
</feature>
<dbReference type="InterPro" id="IPR001607">
    <property type="entry name" value="Znf_UBP"/>
</dbReference>
<comment type="similarity">
    <text evidence="13">Belongs to the peptidase C19 family. UBP8 subfamily.</text>
</comment>
<accession>A0A9P0BLE6</accession>
<sequence>MSAKACHHLQLYKKSNKNLESFKWIHAVFVVGTSLKSRKAKICNAYCRTCKKRGPFLHACLECVYFGCHKHIREHTKYHKHIISMDLTYGQIHCASCNDYVYDAELDSITLHNKMQAGNFKKRLFESTHWDPTEEERDLLDRRTKKICITPESTIGLRGLLNLGATCFMNCIVQALMHTPLLRDYFLTERHNCNGVPGTCLVCEVSKLFQEFYRGARVPLALHELLHLIWTHARHLAGYEQQDAHEFYVATLDVLHQHCLATMPHLTNNQDEKTSAIKCPCIIHQIFTGRLQSDVVCQKCQGVSTTIDPISDFSLDLGPVSIGCRPPSSLVDCLERFTRAENLGSNAKILCTKCESYEVSTKQLTFKTLPIVVSFHLKRFQHHTTEMKKISTVISFPETLDMTPFLSNCKKESPFPSDNRYSLFAVINHVGQSICVGHYTAYVRQQHNCWYKCDDHVITRANLKDVLDSEGYLLFYHKQILEYE</sequence>
<reference evidence="18" key="1">
    <citation type="submission" date="2021-12" db="EMBL/GenBank/DDBJ databases">
        <authorList>
            <person name="King R."/>
        </authorList>
    </citation>
    <scope>NUCLEOTIDE SEQUENCE</scope>
</reference>
<evidence type="ECO:0000256" key="4">
    <source>
        <dbReference type="ARBA" id="ARBA00022723"/>
    </source>
</evidence>
<dbReference type="GO" id="GO:0016579">
    <property type="term" value="P:protein deubiquitination"/>
    <property type="evidence" value="ECO:0007669"/>
    <property type="project" value="InterPro"/>
</dbReference>
<dbReference type="PROSITE" id="PS50271">
    <property type="entry name" value="ZF_UBP"/>
    <property type="match status" value="1"/>
</dbReference>
<keyword evidence="4" id="KW-0479">Metal-binding</keyword>
<dbReference type="PROSITE" id="PS00973">
    <property type="entry name" value="USP_2"/>
    <property type="match status" value="1"/>
</dbReference>
<organism evidence="18 19">
    <name type="scientific">Brassicogethes aeneus</name>
    <name type="common">Rape pollen beetle</name>
    <name type="synonym">Meligethes aeneus</name>
    <dbReference type="NCBI Taxonomy" id="1431903"/>
    <lineage>
        <taxon>Eukaryota</taxon>
        <taxon>Metazoa</taxon>
        <taxon>Ecdysozoa</taxon>
        <taxon>Arthropoda</taxon>
        <taxon>Hexapoda</taxon>
        <taxon>Insecta</taxon>
        <taxon>Pterygota</taxon>
        <taxon>Neoptera</taxon>
        <taxon>Endopterygota</taxon>
        <taxon>Coleoptera</taxon>
        <taxon>Polyphaga</taxon>
        <taxon>Cucujiformia</taxon>
        <taxon>Nitidulidae</taxon>
        <taxon>Meligethinae</taxon>
        <taxon>Brassicogethes</taxon>
    </lineage>
</organism>
<evidence type="ECO:0000259" key="16">
    <source>
        <dbReference type="PROSITE" id="PS50235"/>
    </source>
</evidence>
<protein>
    <recommendedName>
        <fullName evidence="15">Ubiquitin carboxyl-terminal hydrolase</fullName>
        <ecNumber evidence="15">3.4.19.12</ecNumber>
    </recommendedName>
</protein>
<evidence type="ECO:0000313" key="18">
    <source>
        <dbReference type="EMBL" id="CAH0564207.1"/>
    </source>
</evidence>
<evidence type="ECO:0000256" key="9">
    <source>
        <dbReference type="ARBA" id="ARBA00022833"/>
    </source>
</evidence>
<keyword evidence="11" id="KW-0804">Transcription</keyword>
<dbReference type="InterPro" id="IPR018200">
    <property type="entry name" value="USP_CS"/>
</dbReference>
<dbReference type="Gene3D" id="3.30.40.10">
    <property type="entry name" value="Zinc/RING finger domain, C3HC4 (zinc finger)"/>
    <property type="match status" value="1"/>
</dbReference>
<keyword evidence="5 14" id="KW-0863">Zinc-finger</keyword>
<evidence type="ECO:0000256" key="7">
    <source>
        <dbReference type="ARBA" id="ARBA00022801"/>
    </source>
</evidence>
<evidence type="ECO:0000256" key="14">
    <source>
        <dbReference type="PROSITE-ProRule" id="PRU00502"/>
    </source>
</evidence>
<dbReference type="GO" id="GO:0008270">
    <property type="term" value="F:zinc ion binding"/>
    <property type="evidence" value="ECO:0007669"/>
    <property type="project" value="UniProtKB-KW"/>
</dbReference>
<dbReference type="InterPro" id="IPR050185">
    <property type="entry name" value="Ub_carboxyl-term_hydrolase"/>
</dbReference>
<keyword evidence="19" id="KW-1185">Reference proteome</keyword>
<dbReference type="PANTHER" id="PTHR21646">
    <property type="entry name" value="UBIQUITIN CARBOXYL-TERMINAL HYDROLASE"/>
    <property type="match status" value="1"/>
</dbReference>
<name>A0A9P0BLE6_BRAAE</name>
<evidence type="ECO:0000256" key="2">
    <source>
        <dbReference type="ARBA" id="ARBA00004123"/>
    </source>
</evidence>